<dbReference type="AlphaFoldDB" id="A0AAE0TRY4"/>
<accession>A0AAE0TRY4</accession>
<keyword evidence="2" id="KW-1185">Reference proteome</keyword>
<evidence type="ECO:0000313" key="1">
    <source>
        <dbReference type="EMBL" id="KAK3670767.1"/>
    </source>
</evidence>
<protein>
    <submittedName>
        <fullName evidence="1">Uncharacterized protein</fullName>
    </submittedName>
</protein>
<evidence type="ECO:0000313" key="2">
    <source>
        <dbReference type="Proteomes" id="UP001274830"/>
    </source>
</evidence>
<sequence length="337" mass="37034">MRRCKHSAVIEYLSPTQSSLADSLRLDRLVDQLPNGDDQQPLVLACIGSAEKRHALEQLLPADKIKVNNSYSSLCDAYLDSTTRDSAHPVLLLDIDVNSGPAPHNAQALCHQFRPLPAQSAEVAENVRLQLIRDVLIPFSDVVCIFADDFGGLNAVVHFIRSCDEVPGPRASETNHARFIIVASPADGSSITYLDEADFLDNARKLERVQMLGSVSVERVPGSESNLPRYLALRRRLYDHELDGARAERFISMKLFCGTHLASLFSQCMEHTASNPAAEFDVFVASRRGVITLPNLGDCLVAVLHSLQGPPHGALVTVIATSLLMDAYPKGSHRKWY</sequence>
<gene>
    <name evidence="1" type="ORF">LTR78_009339</name>
</gene>
<dbReference type="Proteomes" id="UP001274830">
    <property type="component" value="Unassembled WGS sequence"/>
</dbReference>
<name>A0AAE0TRY4_9PEZI</name>
<proteinExistence type="predicted"/>
<dbReference type="EMBL" id="JAUTXT010000051">
    <property type="protein sequence ID" value="KAK3670767.1"/>
    <property type="molecule type" value="Genomic_DNA"/>
</dbReference>
<organism evidence="1 2">
    <name type="scientific">Recurvomyces mirabilis</name>
    <dbReference type="NCBI Taxonomy" id="574656"/>
    <lineage>
        <taxon>Eukaryota</taxon>
        <taxon>Fungi</taxon>
        <taxon>Dikarya</taxon>
        <taxon>Ascomycota</taxon>
        <taxon>Pezizomycotina</taxon>
        <taxon>Dothideomycetes</taxon>
        <taxon>Dothideomycetidae</taxon>
        <taxon>Mycosphaerellales</taxon>
        <taxon>Teratosphaeriaceae</taxon>
        <taxon>Recurvomyces</taxon>
    </lineage>
</organism>
<reference evidence="1" key="1">
    <citation type="submission" date="2023-07" db="EMBL/GenBank/DDBJ databases">
        <title>Black Yeasts Isolated from many extreme environments.</title>
        <authorList>
            <person name="Coleine C."/>
            <person name="Stajich J.E."/>
            <person name="Selbmann L."/>
        </authorList>
    </citation>
    <scope>NUCLEOTIDE SEQUENCE</scope>
    <source>
        <strain evidence="1">CCFEE 5485</strain>
    </source>
</reference>
<comment type="caution">
    <text evidence="1">The sequence shown here is derived from an EMBL/GenBank/DDBJ whole genome shotgun (WGS) entry which is preliminary data.</text>
</comment>